<evidence type="ECO:0000256" key="4">
    <source>
        <dbReference type="ARBA" id="ARBA00022946"/>
    </source>
</evidence>
<protein>
    <recommendedName>
        <fullName evidence="3 6">Altered inheritance of mitochondria protein 24, mitochondrial</fullName>
    </recommendedName>
</protein>
<evidence type="ECO:0000256" key="5">
    <source>
        <dbReference type="ARBA" id="ARBA00023128"/>
    </source>
</evidence>
<evidence type="ECO:0000256" key="3">
    <source>
        <dbReference type="ARBA" id="ARBA00013287"/>
    </source>
</evidence>
<name>F2QN66_KOMPC</name>
<organism evidence="7 8">
    <name type="scientific">Komagataella phaffii (strain ATCC 76273 / CBS 7435 / CECT 11047 / NRRL Y-11430 / Wegner 21-1)</name>
    <name type="common">Yeast</name>
    <name type="synonym">Pichia pastoris</name>
    <dbReference type="NCBI Taxonomy" id="981350"/>
    <lineage>
        <taxon>Eukaryota</taxon>
        <taxon>Fungi</taxon>
        <taxon>Dikarya</taxon>
        <taxon>Ascomycota</taxon>
        <taxon>Saccharomycotina</taxon>
        <taxon>Pichiomycetes</taxon>
        <taxon>Pichiales</taxon>
        <taxon>Pichiaceae</taxon>
        <taxon>Komagataella</taxon>
    </lineage>
</organism>
<dbReference type="GO" id="GO:0005743">
    <property type="term" value="C:mitochondrial inner membrane"/>
    <property type="evidence" value="ECO:0007669"/>
    <property type="project" value="TreeGrafter"/>
</dbReference>
<dbReference type="Proteomes" id="UP000006853">
    <property type="component" value="Chromosome 1"/>
</dbReference>
<dbReference type="HOGENOM" id="CLU_040665_0_0_1"/>
<reference key="2">
    <citation type="submission" date="2011-04" db="EMBL/GenBank/DDBJ databases">
        <title>High-quality genome sequence of Pichia pastoris CBS 7435.</title>
        <authorList>
            <person name="Kueberl A."/>
            <person name="Schneider J."/>
            <person name="Thallinger G.G."/>
            <person name="Anderl I."/>
            <person name="Wibberg D."/>
            <person name="Hajek T."/>
            <person name="Jaenicke S."/>
            <person name="Brinkrolf K."/>
            <person name="Goesmann A."/>
            <person name="Szczepanowski R."/>
            <person name="Puehler A."/>
            <person name="Schwab H."/>
            <person name="Glieder A."/>
            <person name="Pichler H."/>
        </authorList>
    </citation>
    <scope>NUCLEOTIDE SEQUENCE</scope>
    <source>
        <strain>CBS 7435</strain>
    </source>
</reference>
<dbReference type="GO" id="GO:0007007">
    <property type="term" value="P:inner mitochondrial membrane organization"/>
    <property type="evidence" value="ECO:0007669"/>
    <property type="project" value="TreeGrafter"/>
</dbReference>
<evidence type="ECO:0000313" key="7">
    <source>
        <dbReference type="EMBL" id="CCA37021.1"/>
    </source>
</evidence>
<evidence type="ECO:0000256" key="1">
    <source>
        <dbReference type="ARBA" id="ARBA00004173"/>
    </source>
</evidence>
<dbReference type="Gene3D" id="3.60.160.10">
    <property type="entry name" value="Mitochondrial biogenesis AIM24"/>
    <property type="match status" value="1"/>
</dbReference>
<comment type="subcellular location">
    <subcellularLocation>
        <location evidence="1 6">Mitochondrion</location>
    </subcellularLocation>
</comment>
<evidence type="ECO:0000256" key="6">
    <source>
        <dbReference type="RuleBase" id="RU363045"/>
    </source>
</evidence>
<keyword evidence="4" id="KW-0809">Transit peptide</keyword>
<proteinExistence type="inferred from homology"/>
<dbReference type="InterPro" id="IPR036983">
    <property type="entry name" value="AIM24_sf"/>
</dbReference>
<evidence type="ECO:0000313" key="8">
    <source>
        <dbReference type="Proteomes" id="UP000006853"/>
    </source>
</evidence>
<dbReference type="Pfam" id="PF01987">
    <property type="entry name" value="AIM24"/>
    <property type="match status" value="1"/>
</dbReference>
<dbReference type="AlphaFoldDB" id="F2QN66"/>
<reference evidence="7 8" key="1">
    <citation type="journal article" date="2011" name="J. Biotechnol.">
        <title>High-quality genome sequence of Pichia pastoris CBS7435.</title>
        <authorList>
            <person name="Kuberl A."/>
            <person name="Schneider J."/>
            <person name="Thallinger G.G."/>
            <person name="Anderl I."/>
            <person name="Wibberg D."/>
            <person name="Hajek T."/>
            <person name="Jaenicke S."/>
            <person name="Brinkrolf K."/>
            <person name="Goesmann A."/>
            <person name="Szczepanowski R."/>
            <person name="Puhler A."/>
            <person name="Schwab H."/>
            <person name="Glieder A."/>
            <person name="Pichler H."/>
        </authorList>
    </citation>
    <scope>NUCLEOTIDE SEQUENCE [LARGE SCALE GENOMIC DNA]</scope>
    <source>
        <strain evidence="8">ATCC 76273 / CBS 7435 / CECT 11047 / NRRL Y-11430 / Wegner 21-1</strain>
    </source>
</reference>
<keyword evidence="5 6" id="KW-0496">Mitochondrion</keyword>
<keyword evidence="8" id="KW-1185">Reference proteome</keyword>
<dbReference type="PANTHER" id="PTHR36959:SF2">
    <property type="entry name" value="ALTERED INHERITANCE OF MITOCHONDRIA PROTEIN 24, MITOCHONDRIAL"/>
    <property type="match status" value="1"/>
</dbReference>
<evidence type="ECO:0000256" key="2">
    <source>
        <dbReference type="ARBA" id="ARBA00009322"/>
    </source>
</evidence>
<dbReference type="InterPro" id="IPR002838">
    <property type="entry name" value="AIM24"/>
</dbReference>
<accession>F2QN66</accession>
<sequence>MLTQRVCRILNANVTVRNLSIVQASSVSSEKRKDSEQPKLLSSIDDIGVNQASKPVFQVIGSPATVLNVSIPPSYPLYVSKGSIISLNSKDKHSVLDSLVSQTRLINPIKRTLFGLINFRYEKIFSTIPFNALVSSSVSTFSWGSSSKIVRQRSFVSLDLDGRLDWAVFPPKAVQAYAGDNLTITNPFLPKSLTKFPRVYTLISGRGLLSLTGEGQIYKITLGNETILIRKENLLAISVNGNSEIPQSLKNVNLNKELKEGSREQISSRPVLKYFSQAKDVITSSYRYLTGNNQYIKVHGPRTLLLSTNSQLESFHYKNGQGSENYFSLAKSIGFANPEPQPKDYLKVVTIEKGEIKGYESKNSFLEEQKQQAQ</sequence>
<dbReference type="PANTHER" id="PTHR36959">
    <property type="entry name" value="ALTERED INHERITANCE OF MITOCHONDRIA PROTEIN 24, MITOCHONDRIAL"/>
    <property type="match status" value="1"/>
</dbReference>
<gene>
    <name evidence="7" type="primary">AIM24</name>
    <name evidence="7" type="ordered locus">PP7435_Chr1-0886</name>
</gene>
<comment type="similarity">
    <text evidence="2 6">Belongs to the AIM24 family.</text>
</comment>
<reference evidence="7 8" key="3">
    <citation type="journal article" date="2016" name="FEMS Yeast Res.">
        <title>Curation of the genome annotation of Pichia pastoris (Komagataella phaffii) CBS7435 from gene level to protein function.</title>
        <authorList>
            <person name="Valli M."/>
            <person name="Tatto N.E."/>
            <person name="Peymann A."/>
            <person name="Gruber C."/>
            <person name="Landes N."/>
            <person name="Ekker H."/>
            <person name="Thallinger G.G."/>
            <person name="Mattanovich D."/>
            <person name="Gasser B."/>
            <person name="Graf A.B."/>
        </authorList>
    </citation>
    <scope>GENOME REANNOTATION</scope>
    <source>
        <strain evidence="7 8">ATCC 76273 / CBS 7435 / CECT 11047 / NRRL Y-11430 / Wegner 21-1</strain>
    </source>
</reference>
<dbReference type="EMBL" id="FR839628">
    <property type="protein sequence ID" value="CCA37021.1"/>
    <property type="molecule type" value="Genomic_DNA"/>
</dbReference>